<sequence>MMVPPELFDAAACARRGVPVTANPYPINGADYFRWHAAWHEAIARDPRDEAQRRDRERYRKLAEIYRQYANSAALTEMQ</sequence>
<gene>
    <name evidence="1" type="ORF">DKG75_02055</name>
</gene>
<dbReference type="AlphaFoldDB" id="A0A317EDT7"/>
<evidence type="ECO:0000313" key="1">
    <source>
        <dbReference type="EMBL" id="PWR23375.1"/>
    </source>
</evidence>
<protein>
    <submittedName>
        <fullName evidence="1">Uncharacterized protein</fullName>
    </submittedName>
</protein>
<reference evidence="2" key="1">
    <citation type="submission" date="2018-05" db="EMBL/GenBank/DDBJ databases">
        <title>Zavarzinia sp. HR-AS.</title>
        <authorList>
            <person name="Lee Y."/>
            <person name="Jeon C.O."/>
        </authorList>
    </citation>
    <scope>NUCLEOTIDE SEQUENCE [LARGE SCALE GENOMIC DNA]</scope>
    <source>
        <strain evidence="2">DSM 1231</strain>
    </source>
</reference>
<comment type="caution">
    <text evidence="1">The sequence shown here is derived from an EMBL/GenBank/DDBJ whole genome shotgun (WGS) entry which is preliminary data.</text>
</comment>
<evidence type="ECO:0000313" key="2">
    <source>
        <dbReference type="Proteomes" id="UP000246077"/>
    </source>
</evidence>
<dbReference type="RefSeq" id="WP_109919408.1">
    <property type="nucleotide sequence ID" value="NZ_QGLF01000001.1"/>
</dbReference>
<proteinExistence type="predicted"/>
<accession>A0A317EDT7</accession>
<name>A0A317EDT7_9PROT</name>
<dbReference type="EMBL" id="QGLF01000001">
    <property type="protein sequence ID" value="PWR23375.1"/>
    <property type="molecule type" value="Genomic_DNA"/>
</dbReference>
<organism evidence="1 2">
    <name type="scientific">Zavarzinia compransoris</name>
    <dbReference type="NCBI Taxonomy" id="1264899"/>
    <lineage>
        <taxon>Bacteria</taxon>
        <taxon>Pseudomonadati</taxon>
        <taxon>Pseudomonadota</taxon>
        <taxon>Alphaproteobacteria</taxon>
        <taxon>Rhodospirillales</taxon>
        <taxon>Zavarziniaceae</taxon>
        <taxon>Zavarzinia</taxon>
    </lineage>
</organism>
<keyword evidence="2" id="KW-1185">Reference proteome</keyword>
<dbReference type="Proteomes" id="UP000246077">
    <property type="component" value="Unassembled WGS sequence"/>
</dbReference>
<dbReference type="OrthoDB" id="7289690at2"/>